<gene>
    <name evidence="1" type="ORF">SACC_21940</name>
</gene>
<dbReference type="GO" id="GO:0008168">
    <property type="term" value="F:methyltransferase activity"/>
    <property type="evidence" value="ECO:0007669"/>
    <property type="project" value="InterPro"/>
</dbReference>
<dbReference type="GO" id="GO:0032259">
    <property type="term" value="P:methylation"/>
    <property type="evidence" value="ECO:0007669"/>
    <property type="project" value="InterPro"/>
</dbReference>
<dbReference type="PROSITE" id="PS00092">
    <property type="entry name" value="N6_MTASE"/>
    <property type="match status" value="1"/>
</dbReference>
<dbReference type="AlphaFoldDB" id="A0AAQ4CTP6"/>
<evidence type="ECO:0000313" key="1">
    <source>
        <dbReference type="EMBL" id="BDB99177.1"/>
    </source>
</evidence>
<dbReference type="SUPFAM" id="SSF53335">
    <property type="entry name" value="S-adenosyl-L-methionine-dependent methyltransferases"/>
    <property type="match status" value="1"/>
</dbReference>
<dbReference type="PANTHER" id="PTHR23290:SF0">
    <property type="entry name" value="RRNA N6-ADENOSINE-METHYLTRANSFERASE METTL5"/>
    <property type="match status" value="1"/>
</dbReference>
<name>A0AAQ4CTP6_9CREN</name>
<dbReference type="EMBL" id="AP025226">
    <property type="protein sequence ID" value="BDB99177.1"/>
    <property type="molecule type" value="Genomic_DNA"/>
</dbReference>
<dbReference type="PANTHER" id="PTHR23290">
    <property type="entry name" value="RRNA N6-ADENOSINE-METHYLTRANSFERASE METTL5"/>
    <property type="match status" value="1"/>
</dbReference>
<keyword evidence="2" id="KW-1185">Reference proteome</keyword>
<dbReference type="Gene3D" id="3.40.50.150">
    <property type="entry name" value="Vaccinia Virus protein VP39"/>
    <property type="match status" value="1"/>
</dbReference>
<accession>A0AAQ4CTP6</accession>
<dbReference type="InterPro" id="IPR029063">
    <property type="entry name" value="SAM-dependent_MTases_sf"/>
</dbReference>
<sequence>MAKETLKEFDLNVDFIQADARYPVGRFDTVVQNPPFGVVERGIDMEFLKSAFQMADIVYSIHKSNKKSRELIENLSRKYNFELQILTEKFKLRQYYPWHRKRFHEFLVDIYMFKKI</sequence>
<protein>
    <submittedName>
        <fullName evidence="1">Uncharacterized protein</fullName>
    </submittedName>
</protein>
<evidence type="ECO:0000313" key="2">
    <source>
        <dbReference type="Proteomes" id="UP001319921"/>
    </source>
</evidence>
<reference evidence="1 2" key="1">
    <citation type="journal article" date="2022" name="Microbiol. Resour. Announc.">
        <title>Complete Genome Sequence of the Hyperthermophilic and Acidophilic Archaeon Saccharolobus caldissimus Strain HS-3T.</title>
        <authorList>
            <person name="Sakai H.D."/>
            <person name="Kurosawa N."/>
        </authorList>
    </citation>
    <scope>NUCLEOTIDE SEQUENCE [LARGE SCALE GENOMIC DNA]</scope>
    <source>
        <strain evidence="1 2">JCM32116</strain>
    </source>
</reference>
<dbReference type="GO" id="GO:0003676">
    <property type="term" value="F:nucleic acid binding"/>
    <property type="evidence" value="ECO:0007669"/>
    <property type="project" value="InterPro"/>
</dbReference>
<dbReference type="KEGG" id="scas:SACC_21940"/>
<dbReference type="InterPro" id="IPR051720">
    <property type="entry name" value="rRNA_MeTrfase/Polyamine_Synth"/>
</dbReference>
<proteinExistence type="predicted"/>
<dbReference type="InterPro" id="IPR002052">
    <property type="entry name" value="DNA_methylase_N6_adenine_CS"/>
</dbReference>
<organism evidence="1 2">
    <name type="scientific">Saccharolobus caldissimus</name>
    <dbReference type="NCBI Taxonomy" id="1702097"/>
    <lineage>
        <taxon>Archaea</taxon>
        <taxon>Thermoproteota</taxon>
        <taxon>Thermoprotei</taxon>
        <taxon>Sulfolobales</taxon>
        <taxon>Sulfolobaceae</taxon>
        <taxon>Saccharolobus</taxon>
    </lineage>
</organism>
<dbReference type="Proteomes" id="UP001319921">
    <property type="component" value="Chromosome"/>
</dbReference>